<evidence type="ECO:0000259" key="12">
    <source>
        <dbReference type="Pfam" id="PF00561"/>
    </source>
</evidence>
<dbReference type="PANTHER" id="PTHR43722:SF1">
    <property type="entry name" value="PROLINE IMINOPEPTIDASE"/>
    <property type="match status" value="1"/>
</dbReference>
<evidence type="ECO:0000256" key="11">
    <source>
        <dbReference type="SAM" id="Phobius"/>
    </source>
</evidence>
<evidence type="ECO:0000256" key="1">
    <source>
        <dbReference type="ARBA" id="ARBA00001585"/>
    </source>
</evidence>
<comment type="subcellular location">
    <subcellularLocation>
        <location evidence="2">Cytoplasm</location>
    </subcellularLocation>
</comment>
<evidence type="ECO:0000256" key="7">
    <source>
        <dbReference type="ARBA" id="ARBA00022670"/>
    </source>
</evidence>
<evidence type="ECO:0000256" key="4">
    <source>
        <dbReference type="ARBA" id="ARBA00012568"/>
    </source>
</evidence>
<evidence type="ECO:0000313" key="15">
    <source>
        <dbReference type="Proteomes" id="UP000659904"/>
    </source>
</evidence>
<dbReference type="GO" id="GO:0006508">
    <property type="term" value="P:proteolysis"/>
    <property type="evidence" value="ECO:0007669"/>
    <property type="project" value="UniProtKB-KW"/>
</dbReference>
<dbReference type="PRINTS" id="PR00793">
    <property type="entry name" value="PROAMNOPTASE"/>
</dbReference>
<dbReference type="InterPro" id="IPR000073">
    <property type="entry name" value="AB_hydrolase_1"/>
</dbReference>
<feature type="domain" description="AB hydrolase-1" evidence="12">
    <location>
        <begin position="144"/>
        <end position="277"/>
    </location>
</feature>
<dbReference type="GO" id="GO:0004177">
    <property type="term" value="F:aminopeptidase activity"/>
    <property type="evidence" value="ECO:0007669"/>
    <property type="project" value="UniProtKB-KW"/>
</dbReference>
<sequence length="520" mass="54255">MWHTAQPCTPQSTLTWDRPECGNLLPGGSRPSGVSGDDSVPRARRPRTGTWRVVLAALCVVTALAGALVWSGRLDTTPPDTLHPDVAASAAADPTRLDAAAPCPGVIGFTCGFMSVPLDRGGRVPGTLRLGVAVSTRDGARRGTLLLLTGGPGQPGVSLVPRMLDRIGYLLDDYRLVMIDQRGTGSTAIDCPRLQAEVGSSDITPASPQAISECVDVLGPARDFYTTGDTVADLDDLRRTLGVTRWTLDGVSYGSFVAAQYALTHPAQVERLVLDSVVPLDGGGTLYEAALQRTPFVLRQACQEQSCGFDPVAALTDVVRRHDLGVGVFDLLVTASIVDPGLKGPPAYEPVLRLLRDAADGDLGPLTEAIAEQQGGAGTPATAYSAGLHLATLCADLTDAPWGDSTAPPAGRSAKLAEAAARVDTGPYDARTAAGQGIAHNCALWPPTRPNVRPSLGQLTMPVLLLAGDRDLSTPLVWAQATAEQAPRGRLAVIAGMGHSIQGRHPEGDAAVRAFLLEPV</sequence>
<dbReference type="Pfam" id="PF08386">
    <property type="entry name" value="Abhydrolase_4"/>
    <property type="match status" value="1"/>
</dbReference>
<evidence type="ECO:0000256" key="9">
    <source>
        <dbReference type="ARBA" id="ARBA00029605"/>
    </source>
</evidence>
<dbReference type="Pfam" id="PF00561">
    <property type="entry name" value="Abhydrolase_1"/>
    <property type="match status" value="1"/>
</dbReference>
<dbReference type="InterPro" id="IPR002410">
    <property type="entry name" value="Peptidase_S33"/>
</dbReference>
<comment type="caution">
    <text evidence="14">The sequence shown here is derived from an EMBL/GenBank/DDBJ whole genome shotgun (WGS) entry which is preliminary data.</text>
</comment>
<keyword evidence="15" id="KW-1185">Reference proteome</keyword>
<dbReference type="Gene3D" id="3.40.50.1820">
    <property type="entry name" value="alpha/beta hydrolase"/>
    <property type="match status" value="1"/>
</dbReference>
<feature type="compositionally biased region" description="Polar residues" evidence="10">
    <location>
        <begin position="1"/>
        <end position="15"/>
    </location>
</feature>
<dbReference type="AlphaFoldDB" id="A0A8J3KBX4"/>
<feature type="region of interest" description="Disordered" evidence="10">
    <location>
        <begin position="1"/>
        <end position="44"/>
    </location>
</feature>
<keyword evidence="11" id="KW-0472">Membrane</keyword>
<feature type="domain" description="Peptidase S33 tripeptidyl aminopeptidase-like C-terminal" evidence="13">
    <location>
        <begin position="441"/>
        <end position="519"/>
    </location>
</feature>
<keyword evidence="11" id="KW-0812">Transmembrane</keyword>
<dbReference type="GO" id="GO:0005737">
    <property type="term" value="C:cytoplasm"/>
    <property type="evidence" value="ECO:0007669"/>
    <property type="project" value="UniProtKB-SubCell"/>
</dbReference>
<feature type="transmembrane region" description="Helical" evidence="11">
    <location>
        <begin position="51"/>
        <end position="70"/>
    </location>
</feature>
<keyword evidence="11" id="KW-1133">Transmembrane helix</keyword>
<comment type="similarity">
    <text evidence="3">Belongs to the peptidase S33 family.</text>
</comment>
<comment type="catalytic activity">
    <reaction evidence="1">
        <text>Release of N-terminal proline from a peptide.</text>
        <dbReference type="EC" id="3.4.11.5"/>
    </reaction>
</comment>
<dbReference type="EMBL" id="BONH01000007">
    <property type="protein sequence ID" value="GIF97171.1"/>
    <property type="molecule type" value="Genomic_DNA"/>
</dbReference>
<dbReference type="SUPFAM" id="SSF53474">
    <property type="entry name" value="alpha/beta-Hydrolases"/>
    <property type="match status" value="1"/>
</dbReference>
<gene>
    <name evidence="14" type="ORF">Cci01nite_22650</name>
</gene>
<evidence type="ECO:0000259" key="13">
    <source>
        <dbReference type="Pfam" id="PF08386"/>
    </source>
</evidence>
<keyword evidence="5" id="KW-0031">Aminopeptidase</keyword>
<organism evidence="14 15">
    <name type="scientific">Catellatospora citrea</name>
    <dbReference type="NCBI Taxonomy" id="53366"/>
    <lineage>
        <taxon>Bacteria</taxon>
        <taxon>Bacillati</taxon>
        <taxon>Actinomycetota</taxon>
        <taxon>Actinomycetes</taxon>
        <taxon>Micromonosporales</taxon>
        <taxon>Micromonosporaceae</taxon>
        <taxon>Catellatospora</taxon>
    </lineage>
</organism>
<evidence type="ECO:0000256" key="6">
    <source>
        <dbReference type="ARBA" id="ARBA00022490"/>
    </source>
</evidence>
<evidence type="ECO:0000256" key="3">
    <source>
        <dbReference type="ARBA" id="ARBA00010088"/>
    </source>
</evidence>
<dbReference type="InterPro" id="IPR005944">
    <property type="entry name" value="Pro_iminopeptidase"/>
</dbReference>
<evidence type="ECO:0000256" key="10">
    <source>
        <dbReference type="SAM" id="MobiDB-lite"/>
    </source>
</evidence>
<proteinExistence type="inferred from homology"/>
<evidence type="ECO:0000256" key="5">
    <source>
        <dbReference type="ARBA" id="ARBA00022438"/>
    </source>
</evidence>
<keyword evidence="8" id="KW-0378">Hydrolase</keyword>
<protein>
    <recommendedName>
        <fullName evidence="4">prolyl aminopeptidase</fullName>
        <ecNumber evidence="4">3.4.11.5</ecNumber>
    </recommendedName>
    <alternativeName>
        <fullName evidence="9">Prolyl aminopeptidase</fullName>
    </alternativeName>
</protein>
<dbReference type="PANTHER" id="PTHR43722">
    <property type="entry name" value="PROLINE IMINOPEPTIDASE"/>
    <property type="match status" value="1"/>
</dbReference>
<evidence type="ECO:0000313" key="14">
    <source>
        <dbReference type="EMBL" id="GIF97171.1"/>
    </source>
</evidence>
<accession>A0A8J3KBX4</accession>
<dbReference type="EC" id="3.4.11.5" evidence="4"/>
<keyword evidence="7" id="KW-0645">Protease</keyword>
<dbReference type="Proteomes" id="UP000659904">
    <property type="component" value="Unassembled WGS sequence"/>
</dbReference>
<evidence type="ECO:0000256" key="8">
    <source>
        <dbReference type="ARBA" id="ARBA00022801"/>
    </source>
</evidence>
<reference evidence="14 15" key="1">
    <citation type="submission" date="2021-01" db="EMBL/GenBank/DDBJ databases">
        <title>Whole genome shotgun sequence of Catellatospora citrea NBRC 14495.</title>
        <authorList>
            <person name="Komaki H."/>
            <person name="Tamura T."/>
        </authorList>
    </citation>
    <scope>NUCLEOTIDE SEQUENCE [LARGE SCALE GENOMIC DNA]</scope>
    <source>
        <strain evidence="14 15">NBRC 14495</strain>
    </source>
</reference>
<evidence type="ECO:0000256" key="2">
    <source>
        <dbReference type="ARBA" id="ARBA00004496"/>
    </source>
</evidence>
<dbReference type="InterPro" id="IPR029058">
    <property type="entry name" value="AB_hydrolase_fold"/>
</dbReference>
<name>A0A8J3KBX4_9ACTN</name>
<dbReference type="InterPro" id="IPR013595">
    <property type="entry name" value="Pept_S33_TAP-like_C"/>
</dbReference>
<keyword evidence="6" id="KW-0963">Cytoplasm</keyword>